<dbReference type="EnsemblPlants" id="QL07p045617:mrna">
    <property type="protein sequence ID" value="QL07p045617:mrna:CDS:2"/>
    <property type="gene ID" value="QL07p045617"/>
</dbReference>
<organism evidence="2 3">
    <name type="scientific">Quercus lobata</name>
    <name type="common">Valley oak</name>
    <dbReference type="NCBI Taxonomy" id="97700"/>
    <lineage>
        <taxon>Eukaryota</taxon>
        <taxon>Viridiplantae</taxon>
        <taxon>Streptophyta</taxon>
        <taxon>Embryophyta</taxon>
        <taxon>Tracheophyta</taxon>
        <taxon>Spermatophyta</taxon>
        <taxon>Magnoliopsida</taxon>
        <taxon>eudicotyledons</taxon>
        <taxon>Gunneridae</taxon>
        <taxon>Pentapetalae</taxon>
        <taxon>rosids</taxon>
        <taxon>fabids</taxon>
        <taxon>Fagales</taxon>
        <taxon>Fagaceae</taxon>
        <taxon>Quercus</taxon>
    </lineage>
</organism>
<evidence type="ECO:0008006" key="4">
    <source>
        <dbReference type="Google" id="ProtNLM"/>
    </source>
</evidence>
<evidence type="ECO:0000313" key="2">
    <source>
        <dbReference type="EnsemblPlants" id="QL07p045617:mrna:CDS:2"/>
    </source>
</evidence>
<keyword evidence="3" id="KW-1185">Reference proteome</keyword>
<evidence type="ECO:0000256" key="1">
    <source>
        <dbReference type="SAM" id="MobiDB-lite"/>
    </source>
</evidence>
<dbReference type="AlphaFoldDB" id="A0A7N2M713"/>
<name>A0A7N2M713_QUELO</name>
<dbReference type="Proteomes" id="UP000594261">
    <property type="component" value="Chromosome 7"/>
</dbReference>
<dbReference type="Gramene" id="QL07p045617:mrna">
    <property type="protein sequence ID" value="QL07p045617:mrna:CDS:2"/>
    <property type="gene ID" value="QL07p045617"/>
</dbReference>
<proteinExistence type="predicted"/>
<reference evidence="2 3" key="1">
    <citation type="journal article" date="2016" name="G3 (Bethesda)">
        <title>First Draft Assembly and Annotation of the Genome of a California Endemic Oak Quercus lobata Nee (Fagaceae).</title>
        <authorList>
            <person name="Sork V.L."/>
            <person name="Fitz-Gibbon S.T."/>
            <person name="Puiu D."/>
            <person name="Crepeau M."/>
            <person name="Gugger P.F."/>
            <person name="Sherman R."/>
            <person name="Stevens K."/>
            <person name="Langley C.H."/>
            <person name="Pellegrini M."/>
            <person name="Salzberg S.L."/>
        </authorList>
    </citation>
    <scope>NUCLEOTIDE SEQUENCE [LARGE SCALE GENOMIC DNA]</scope>
    <source>
        <strain evidence="2 3">cv. SW786</strain>
    </source>
</reference>
<accession>A0A7N2M713</accession>
<reference evidence="2" key="2">
    <citation type="submission" date="2021-01" db="UniProtKB">
        <authorList>
            <consortium name="EnsemblPlants"/>
        </authorList>
    </citation>
    <scope>IDENTIFICATION</scope>
</reference>
<protein>
    <recommendedName>
        <fullName evidence="4">Response regulatory domain-containing protein</fullName>
    </recommendedName>
</protein>
<evidence type="ECO:0000313" key="3">
    <source>
        <dbReference type="Proteomes" id="UP000594261"/>
    </source>
</evidence>
<dbReference type="InParanoid" id="A0A7N2M713"/>
<feature type="region of interest" description="Disordered" evidence="1">
    <location>
        <begin position="1"/>
        <end position="21"/>
    </location>
</feature>
<dbReference type="EMBL" id="LRBV02000007">
    <property type="status" value="NOT_ANNOTATED_CDS"/>
    <property type="molecule type" value="Genomic_DNA"/>
</dbReference>
<sequence length="116" mass="12644">MSIEGDDGDKESRELNSSLLDGKNTVKDGVVMGEAQGVLKEGKLKSDGISEDVKDGQVGVFQVHAAPQMPQQQSQGSMVCWERFLHVRSLKVLLVENDDCTRHVVAALLRNCGYEG</sequence>
<dbReference type="OMA" id="RNCGYEG"/>